<protein>
    <submittedName>
        <fullName evidence="2">GNAT family N-acetyltransferase</fullName>
    </submittedName>
</protein>
<organism evidence="2 3">
    <name type="scientific">Paenibacillus antri</name>
    <dbReference type="NCBI Taxonomy" id="2582848"/>
    <lineage>
        <taxon>Bacteria</taxon>
        <taxon>Bacillati</taxon>
        <taxon>Bacillota</taxon>
        <taxon>Bacilli</taxon>
        <taxon>Bacillales</taxon>
        <taxon>Paenibacillaceae</taxon>
        <taxon>Paenibacillus</taxon>
    </lineage>
</organism>
<dbReference type="AlphaFoldDB" id="A0A5R9G456"/>
<evidence type="ECO:0000313" key="2">
    <source>
        <dbReference type="EMBL" id="TLS48278.1"/>
    </source>
</evidence>
<evidence type="ECO:0000313" key="3">
    <source>
        <dbReference type="Proteomes" id="UP000309676"/>
    </source>
</evidence>
<keyword evidence="3" id="KW-1185">Reference proteome</keyword>
<dbReference type="SUPFAM" id="SSF55729">
    <property type="entry name" value="Acyl-CoA N-acyltransferases (Nat)"/>
    <property type="match status" value="1"/>
</dbReference>
<dbReference type="Gene3D" id="3.40.630.30">
    <property type="match status" value="1"/>
</dbReference>
<comment type="caution">
    <text evidence="2">The sequence shown here is derived from an EMBL/GenBank/DDBJ whole genome shotgun (WGS) entry which is preliminary data.</text>
</comment>
<dbReference type="PROSITE" id="PS51186">
    <property type="entry name" value="GNAT"/>
    <property type="match status" value="1"/>
</dbReference>
<dbReference type="OrthoDB" id="9796171at2"/>
<dbReference type="InterPro" id="IPR000182">
    <property type="entry name" value="GNAT_dom"/>
</dbReference>
<reference evidence="2 3" key="1">
    <citation type="submission" date="2019-05" db="EMBL/GenBank/DDBJ databases">
        <authorList>
            <person name="Narsing Rao M.P."/>
            <person name="Li W.J."/>
        </authorList>
    </citation>
    <scope>NUCLEOTIDE SEQUENCE [LARGE SCALE GENOMIC DNA]</scope>
    <source>
        <strain evidence="2 3">SYSU_K30003</strain>
    </source>
</reference>
<dbReference type="InterPro" id="IPR039143">
    <property type="entry name" value="GNPNAT1-like"/>
</dbReference>
<dbReference type="PANTHER" id="PTHR13355">
    <property type="entry name" value="GLUCOSAMINE 6-PHOSPHATE N-ACETYLTRANSFERASE"/>
    <property type="match status" value="1"/>
</dbReference>
<keyword evidence="2" id="KW-0808">Transferase</keyword>
<dbReference type="InterPro" id="IPR016181">
    <property type="entry name" value="Acyl_CoA_acyltransferase"/>
</dbReference>
<accession>A0A5R9G456</accession>
<dbReference type="GO" id="GO:0004343">
    <property type="term" value="F:glucosamine 6-phosphate N-acetyltransferase activity"/>
    <property type="evidence" value="ECO:0007669"/>
    <property type="project" value="TreeGrafter"/>
</dbReference>
<name>A0A5R9G456_9BACL</name>
<dbReference type="CDD" id="cd04301">
    <property type="entry name" value="NAT_SF"/>
    <property type="match status" value="1"/>
</dbReference>
<evidence type="ECO:0000259" key="1">
    <source>
        <dbReference type="PROSITE" id="PS51186"/>
    </source>
</evidence>
<sequence>MKITRIETDEALQQAFLIRLEVFVDEQKVPRDLEMDEFDASPQAAKHVLLEVDGVPAATGRFIEYKPDTAKMQRIAVRLPYRGKGVGRALMQALETWAKGEGFAYSLLDAQCQAEPFYRSLGYETVSPETFLDAGIPHVRMKKAL</sequence>
<dbReference type="RefSeq" id="WP_138198315.1">
    <property type="nucleotide sequence ID" value="NZ_VCIW01000042.1"/>
</dbReference>
<proteinExistence type="predicted"/>
<feature type="domain" description="N-acetyltransferase" evidence="1">
    <location>
        <begin position="1"/>
        <end position="145"/>
    </location>
</feature>
<dbReference type="EMBL" id="VCIW01000042">
    <property type="protein sequence ID" value="TLS48278.1"/>
    <property type="molecule type" value="Genomic_DNA"/>
</dbReference>
<dbReference type="Proteomes" id="UP000309676">
    <property type="component" value="Unassembled WGS sequence"/>
</dbReference>
<gene>
    <name evidence="2" type="ORF">FE782_31530</name>
</gene>
<dbReference type="Pfam" id="PF13673">
    <property type="entry name" value="Acetyltransf_10"/>
    <property type="match status" value="1"/>
</dbReference>
<dbReference type="PANTHER" id="PTHR13355:SF11">
    <property type="entry name" value="GLUCOSAMINE 6-PHOSPHATE N-ACETYLTRANSFERASE"/>
    <property type="match status" value="1"/>
</dbReference>